<proteinExistence type="predicted"/>
<feature type="domain" description="Tyrosine specific protein phosphatases" evidence="1">
    <location>
        <begin position="85"/>
        <end position="136"/>
    </location>
</feature>
<evidence type="ECO:0000313" key="3">
    <source>
        <dbReference type="Proteomes" id="UP000199167"/>
    </source>
</evidence>
<dbReference type="RefSeq" id="WP_089995104.1">
    <property type="nucleotide sequence ID" value="NZ_FOIZ01000002.1"/>
</dbReference>
<accession>A0A1I0RBZ4</accession>
<dbReference type="OrthoDB" id="9806482at2"/>
<gene>
    <name evidence="2" type="ORF">SAMN04488515_2445</name>
</gene>
<dbReference type="InterPro" id="IPR000387">
    <property type="entry name" value="Tyr_Pase_dom"/>
</dbReference>
<reference evidence="2 3" key="1">
    <citation type="submission" date="2016-10" db="EMBL/GenBank/DDBJ databases">
        <authorList>
            <person name="de Groot N.N."/>
        </authorList>
    </citation>
    <scope>NUCLEOTIDE SEQUENCE [LARGE SCALE GENOMIC DNA]</scope>
    <source>
        <strain evidence="2 3">DSM 17925</strain>
    </source>
</reference>
<dbReference type="AlphaFoldDB" id="A0A1I0RBZ4"/>
<dbReference type="Proteomes" id="UP000199167">
    <property type="component" value="Unassembled WGS sequence"/>
</dbReference>
<evidence type="ECO:0000313" key="2">
    <source>
        <dbReference type="EMBL" id="SEW38242.1"/>
    </source>
</evidence>
<dbReference type="STRING" id="364200.SAMN04488515_2445"/>
<protein>
    <recommendedName>
        <fullName evidence="1">Tyrosine specific protein phosphatases domain-containing protein</fullName>
    </recommendedName>
</protein>
<dbReference type="Pfam" id="PF22785">
    <property type="entry name" value="Tc-R-P"/>
    <property type="match status" value="1"/>
</dbReference>
<name>A0A1I0RBZ4_9RHOB</name>
<evidence type="ECO:0000259" key="1">
    <source>
        <dbReference type="PROSITE" id="PS50056"/>
    </source>
</evidence>
<sequence length="145" mass="15258">MAEDFQICELEVGGGTLALCPLPVGRMADVSAWRPDLVLSLVEPHEMPANLLSGHAVRQFPIPDFGIPSGDGWNAIESECLAVLNGRGRVLAHCKGGCGRSGMAVLRIMLAAGEADALARLRAVRPCAVETQEQLRWAQGGGGSL</sequence>
<dbReference type="Gene3D" id="3.90.190.10">
    <property type="entry name" value="Protein tyrosine phosphatase superfamily"/>
    <property type="match status" value="1"/>
</dbReference>
<dbReference type="EMBL" id="FOIZ01000002">
    <property type="protein sequence ID" value="SEW38242.1"/>
    <property type="molecule type" value="Genomic_DNA"/>
</dbReference>
<dbReference type="PROSITE" id="PS50056">
    <property type="entry name" value="TYR_PHOSPHATASE_2"/>
    <property type="match status" value="1"/>
</dbReference>
<dbReference type="InterPro" id="IPR029021">
    <property type="entry name" value="Prot-tyrosine_phosphatase-like"/>
</dbReference>
<keyword evidence="3" id="KW-1185">Reference proteome</keyword>
<organism evidence="2 3">
    <name type="scientific">Cognatiyoonia koreensis</name>
    <dbReference type="NCBI Taxonomy" id="364200"/>
    <lineage>
        <taxon>Bacteria</taxon>
        <taxon>Pseudomonadati</taxon>
        <taxon>Pseudomonadota</taxon>
        <taxon>Alphaproteobacteria</taxon>
        <taxon>Rhodobacterales</taxon>
        <taxon>Paracoccaceae</taxon>
        <taxon>Cognatiyoonia</taxon>
    </lineage>
</organism>
<dbReference type="SUPFAM" id="SSF52799">
    <property type="entry name" value="(Phosphotyrosine protein) phosphatases II"/>
    <property type="match status" value="1"/>
</dbReference>